<accession>A0ABT4GM55</accession>
<evidence type="ECO:0000313" key="2">
    <source>
        <dbReference type="Proteomes" id="UP001527099"/>
    </source>
</evidence>
<dbReference type="Proteomes" id="UP001527099">
    <property type="component" value="Unassembled WGS sequence"/>
</dbReference>
<comment type="caution">
    <text evidence="1">The sequence shown here is derived from an EMBL/GenBank/DDBJ whole genome shotgun (WGS) entry which is preliminary data.</text>
</comment>
<reference evidence="1 2" key="1">
    <citation type="submission" date="2022-05" db="EMBL/GenBank/DDBJ databases">
        <title>Genome Sequencing of Bee-Associated Microbes.</title>
        <authorList>
            <person name="Dunlap C."/>
        </authorList>
    </citation>
    <scope>NUCLEOTIDE SEQUENCE [LARGE SCALE GENOMIC DNA]</scope>
    <source>
        <strain evidence="1 2">NRRL B-14421</strain>
    </source>
</reference>
<evidence type="ECO:0000313" key="1">
    <source>
        <dbReference type="EMBL" id="MCY9697119.1"/>
    </source>
</evidence>
<name>A0ABT4GM55_9BACL</name>
<dbReference type="EMBL" id="JAMDMX010000126">
    <property type="protein sequence ID" value="MCY9697119.1"/>
    <property type="molecule type" value="Genomic_DNA"/>
</dbReference>
<gene>
    <name evidence="1" type="ORF">M5X19_30285</name>
</gene>
<keyword evidence="2" id="KW-1185">Reference proteome</keyword>
<proteinExistence type="predicted"/>
<sequence>MHKMQVSWLRGQTRGVELGYGTAERGDGDSGSWNTRGRARAMVTVWVGTPVVEQGDGVSKS</sequence>
<protein>
    <submittedName>
        <fullName evidence="1">Uncharacterized protein</fullName>
    </submittedName>
</protein>
<organism evidence="1 2">
    <name type="scientific">Paenibacillus alginolyticus</name>
    <dbReference type="NCBI Taxonomy" id="59839"/>
    <lineage>
        <taxon>Bacteria</taxon>
        <taxon>Bacillati</taxon>
        <taxon>Bacillota</taxon>
        <taxon>Bacilli</taxon>
        <taxon>Bacillales</taxon>
        <taxon>Paenibacillaceae</taxon>
        <taxon>Paenibacillus</taxon>
    </lineage>
</organism>
<dbReference type="RefSeq" id="WP_029197207.1">
    <property type="nucleotide sequence ID" value="NZ_JAMDMW010000099.1"/>
</dbReference>